<gene>
    <name evidence="1" type="ORF">K7J14_12515</name>
</gene>
<dbReference type="AlphaFoldDB" id="A0AAE3EKP4"/>
<dbReference type="SUPFAM" id="SSF161266">
    <property type="entry name" value="Gam-like"/>
    <property type="match status" value="1"/>
</dbReference>
<evidence type="ECO:0000313" key="1">
    <source>
        <dbReference type="EMBL" id="MCD1655518.1"/>
    </source>
</evidence>
<dbReference type="GO" id="GO:0042262">
    <property type="term" value="P:DNA protection"/>
    <property type="evidence" value="ECO:0007669"/>
    <property type="project" value="InterPro"/>
</dbReference>
<reference evidence="1" key="1">
    <citation type="submission" date="2021-08" db="EMBL/GenBank/DDBJ databases">
        <title>Comparative analyses of Brucepasteria parasyntrophica and Teretinema zuelzerae.</title>
        <authorList>
            <person name="Song Y."/>
            <person name="Brune A."/>
        </authorList>
    </citation>
    <scope>NUCLEOTIDE SEQUENCE</scope>
    <source>
        <strain evidence="1">DSM 1903</strain>
    </source>
</reference>
<name>A0AAE3EKP4_9SPIR</name>
<dbReference type="RefSeq" id="WP_230756817.1">
    <property type="nucleotide sequence ID" value="NZ_JAINWA010000003.1"/>
</dbReference>
<proteinExistence type="predicted"/>
<sequence>MNEQERQDLDELEAILFRIEGTALPVTTGFRIDTADKAAWAGRKIVEAEDRIDHQRTVAEEYKRRIDEWFERTIREDRASINYLREMLKPFVLAEIQGLKKGKTLKYFGVNIAMRKLPDKADIEDEDAAILYCEEHLPQVVEIRKTLVKSVLKRALVEGYEIPGVELTPGPEEMYISGDKSHATSGQTNAA</sequence>
<dbReference type="Pfam" id="PF07352">
    <property type="entry name" value="Phage_Mu_Gam"/>
    <property type="match status" value="1"/>
</dbReference>
<protein>
    <submittedName>
        <fullName evidence="1">Host-nuclease inhibitor Gam family protein</fullName>
    </submittedName>
</protein>
<dbReference type="InterPro" id="IPR009951">
    <property type="entry name" value="Host-nuc_inhib_Gam"/>
</dbReference>
<evidence type="ECO:0000313" key="2">
    <source>
        <dbReference type="Proteomes" id="UP001198163"/>
    </source>
</evidence>
<dbReference type="Proteomes" id="UP001198163">
    <property type="component" value="Unassembled WGS sequence"/>
</dbReference>
<comment type="caution">
    <text evidence="1">The sequence shown here is derived from an EMBL/GenBank/DDBJ whole genome shotgun (WGS) entry which is preliminary data.</text>
</comment>
<accession>A0AAE3EKP4</accession>
<dbReference type="EMBL" id="JAINWA010000003">
    <property type="protein sequence ID" value="MCD1655518.1"/>
    <property type="molecule type" value="Genomic_DNA"/>
</dbReference>
<organism evidence="1 2">
    <name type="scientific">Teretinema zuelzerae</name>
    <dbReference type="NCBI Taxonomy" id="156"/>
    <lineage>
        <taxon>Bacteria</taxon>
        <taxon>Pseudomonadati</taxon>
        <taxon>Spirochaetota</taxon>
        <taxon>Spirochaetia</taxon>
        <taxon>Spirochaetales</taxon>
        <taxon>Treponemataceae</taxon>
        <taxon>Teretinema</taxon>
    </lineage>
</organism>
<keyword evidence="2" id="KW-1185">Reference proteome</keyword>
<dbReference type="GO" id="GO:0003690">
    <property type="term" value="F:double-stranded DNA binding"/>
    <property type="evidence" value="ECO:0007669"/>
    <property type="project" value="InterPro"/>
</dbReference>